<organism evidence="2 3">
    <name type="scientific">Salix suchowensis</name>
    <dbReference type="NCBI Taxonomy" id="1278906"/>
    <lineage>
        <taxon>Eukaryota</taxon>
        <taxon>Viridiplantae</taxon>
        <taxon>Streptophyta</taxon>
        <taxon>Embryophyta</taxon>
        <taxon>Tracheophyta</taxon>
        <taxon>Spermatophyta</taxon>
        <taxon>Magnoliopsida</taxon>
        <taxon>eudicotyledons</taxon>
        <taxon>Gunneridae</taxon>
        <taxon>Pentapetalae</taxon>
        <taxon>rosids</taxon>
        <taxon>fabids</taxon>
        <taxon>Malpighiales</taxon>
        <taxon>Salicaceae</taxon>
        <taxon>Saliceae</taxon>
        <taxon>Salix</taxon>
    </lineage>
</organism>
<dbReference type="Proteomes" id="UP001141253">
    <property type="component" value="Chromosome 14"/>
</dbReference>
<name>A0ABQ9ACT0_9ROSI</name>
<keyword evidence="3" id="KW-1185">Reference proteome</keyword>
<evidence type="ECO:0000313" key="2">
    <source>
        <dbReference type="EMBL" id="KAJ6329642.1"/>
    </source>
</evidence>
<dbReference type="EMBL" id="JAPFFI010000022">
    <property type="protein sequence ID" value="KAJ6329642.1"/>
    <property type="molecule type" value="Genomic_DNA"/>
</dbReference>
<reference evidence="2" key="2">
    <citation type="journal article" date="2023" name="Int. J. Mol. Sci.">
        <title>De Novo Assembly and Annotation of 11 Diverse Shrub Willow (Salix) Genomes Reveals Novel Gene Organization in Sex-Linked Regions.</title>
        <authorList>
            <person name="Hyden B."/>
            <person name="Feng K."/>
            <person name="Yates T.B."/>
            <person name="Jawdy S."/>
            <person name="Cereghino C."/>
            <person name="Smart L.B."/>
            <person name="Muchero W."/>
        </authorList>
    </citation>
    <scope>NUCLEOTIDE SEQUENCE</scope>
    <source>
        <tissue evidence="2">Shoot tip</tissue>
    </source>
</reference>
<feature type="signal peptide" evidence="1">
    <location>
        <begin position="1"/>
        <end position="23"/>
    </location>
</feature>
<evidence type="ECO:0000313" key="3">
    <source>
        <dbReference type="Proteomes" id="UP001141253"/>
    </source>
</evidence>
<evidence type="ECO:0000256" key="1">
    <source>
        <dbReference type="SAM" id="SignalP"/>
    </source>
</evidence>
<sequence>MTGTHFKFNVLTFGLCLQHLANSEENWHLTRSLHSYLPPHLTKILLQPKNKENQSKWKHYKMIKKMLFKK</sequence>
<keyword evidence="1" id="KW-0732">Signal</keyword>
<accession>A0ABQ9ACT0</accession>
<gene>
    <name evidence="2" type="ORF">OIU77_011169</name>
</gene>
<comment type="caution">
    <text evidence="2">The sequence shown here is derived from an EMBL/GenBank/DDBJ whole genome shotgun (WGS) entry which is preliminary data.</text>
</comment>
<protein>
    <submittedName>
        <fullName evidence="2">Uncharacterized protein</fullName>
    </submittedName>
</protein>
<proteinExistence type="predicted"/>
<reference evidence="2" key="1">
    <citation type="submission" date="2022-10" db="EMBL/GenBank/DDBJ databases">
        <authorList>
            <person name="Hyden B.L."/>
            <person name="Feng K."/>
            <person name="Yates T."/>
            <person name="Jawdy S."/>
            <person name="Smart L.B."/>
            <person name="Muchero W."/>
        </authorList>
    </citation>
    <scope>NUCLEOTIDE SEQUENCE</scope>
    <source>
        <tissue evidence="2">Shoot tip</tissue>
    </source>
</reference>
<feature type="chain" id="PRO_5045402889" evidence="1">
    <location>
        <begin position="24"/>
        <end position="70"/>
    </location>
</feature>